<evidence type="ECO:0000256" key="1">
    <source>
        <dbReference type="SAM" id="MobiDB-lite"/>
    </source>
</evidence>
<proteinExistence type="predicted"/>
<sequence>MQSECADEANTKYPKDTCGWNDWHKELAQELCVLIEMRLAQIHLEVADHMEEHEPHQHDAGESHDPFLAH</sequence>
<accession>A0A6J6YDK5</accession>
<gene>
    <name evidence="2" type="ORF">UFOPK2969_01712</name>
</gene>
<dbReference type="AlphaFoldDB" id="A0A6J6YDK5"/>
<protein>
    <submittedName>
        <fullName evidence="2">Unannotated protein</fullName>
    </submittedName>
</protein>
<feature type="region of interest" description="Disordered" evidence="1">
    <location>
        <begin position="49"/>
        <end position="70"/>
    </location>
</feature>
<organism evidence="2">
    <name type="scientific">freshwater metagenome</name>
    <dbReference type="NCBI Taxonomy" id="449393"/>
    <lineage>
        <taxon>unclassified sequences</taxon>
        <taxon>metagenomes</taxon>
        <taxon>ecological metagenomes</taxon>
    </lineage>
</organism>
<evidence type="ECO:0000313" key="2">
    <source>
        <dbReference type="EMBL" id="CAB4805558.1"/>
    </source>
</evidence>
<name>A0A6J6YDK5_9ZZZZ</name>
<reference evidence="2" key="1">
    <citation type="submission" date="2020-05" db="EMBL/GenBank/DDBJ databases">
        <authorList>
            <person name="Chiriac C."/>
            <person name="Salcher M."/>
            <person name="Ghai R."/>
            <person name="Kavagutti S V."/>
        </authorList>
    </citation>
    <scope>NUCLEOTIDE SEQUENCE</scope>
</reference>
<dbReference type="EMBL" id="CAFAAD010000190">
    <property type="protein sequence ID" value="CAB4805558.1"/>
    <property type="molecule type" value="Genomic_DNA"/>
</dbReference>